<accession>X7E527</accession>
<dbReference type="AlphaFoldDB" id="X7E527"/>
<name>X7E527_9GAMM</name>
<evidence type="ECO:0000313" key="1">
    <source>
        <dbReference type="EMBL" id="ETX10950.1"/>
    </source>
</evidence>
<dbReference type="EMBL" id="JAMB01000006">
    <property type="protein sequence ID" value="ETX10950.1"/>
    <property type="molecule type" value="Genomic_DNA"/>
</dbReference>
<comment type="caution">
    <text evidence="1">The sequence shown here is derived from an EMBL/GenBank/DDBJ whole genome shotgun (WGS) entry which is preliminary data.</text>
</comment>
<proteinExistence type="predicted"/>
<dbReference type="PATRIC" id="fig|1122207.3.peg.1798"/>
<keyword evidence="2" id="KW-1185">Reference proteome</keyword>
<sequence length="41" mass="4755">MKHAVGIMKLIRRAEDELGKQVVVVLHDINLYLVMPIELLR</sequence>
<reference evidence="1 2" key="1">
    <citation type="submission" date="2014-01" db="EMBL/GenBank/DDBJ databases">
        <title>Marinomonas ushuaiensis DSM 15871 Genome Sequencing.</title>
        <authorList>
            <person name="Lai Q."/>
            <person name="Shao Z.S."/>
        </authorList>
    </citation>
    <scope>NUCLEOTIDE SEQUENCE [LARGE SCALE GENOMIC DNA]</scope>
    <source>
        <strain evidence="1 2">DSM 15871</strain>
    </source>
</reference>
<dbReference type="Proteomes" id="UP000054058">
    <property type="component" value="Unassembled WGS sequence"/>
</dbReference>
<dbReference type="STRING" id="1122207.MUS1_13300"/>
<protein>
    <submittedName>
        <fullName evidence="1">Uncharacterized protein</fullName>
    </submittedName>
</protein>
<gene>
    <name evidence="1" type="ORF">MUS1_13300</name>
</gene>
<organism evidence="1 2">
    <name type="scientific">Marinomonas ushuaiensis DSM 15871</name>
    <dbReference type="NCBI Taxonomy" id="1122207"/>
    <lineage>
        <taxon>Bacteria</taxon>
        <taxon>Pseudomonadati</taxon>
        <taxon>Pseudomonadota</taxon>
        <taxon>Gammaproteobacteria</taxon>
        <taxon>Oceanospirillales</taxon>
        <taxon>Oceanospirillaceae</taxon>
        <taxon>Marinomonas</taxon>
    </lineage>
</organism>
<evidence type="ECO:0000313" key="2">
    <source>
        <dbReference type="Proteomes" id="UP000054058"/>
    </source>
</evidence>